<evidence type="ECO:0000256" key="1">
    <source>
        <dbReference type="ARBA" id="ARBA00004123"/>
    </source>
</evidence>
<keyword evidence="4" id="KW-0963">Cytoplasm</keyword>
<dbReference type="GO" id="GO:0040001">
    <property type="term" value="P:establishment of mitotic spindle localization"/>
    <property type="evidence" value="ECO:0007669"/>
    <property type="project" value="InterPro"/>
</dbReference>
<feature type="compositionally biased region" description="Basic residues" evidence="12">
    <location>
        <begin position="83"/>
        <end position="93"/>
    </location>
</feature>
<dbReference type="EMBL" id="OW240924">
    <property type="protein sequence ID" value="CAH2327686.1"/>
    <property type="molecule type" value="Genomic_DNA"/>
</dbReference>
<feature type="compositionally biased region" description="Basic and acidic residues" evidence="12">
    <location>
        <begin position="116"/>
        <end position="125"/>
    </location>
</feature>
<keyword evidence="6" id="KW-0493">Microtubule</keyword>
<evidence type="ECO:0000256" key="11">
    <source>
        <dbReference type="ARBA" id="ARBA00023306"/>
    </source>
</evidence>
<evidence type="ECO:0000256" key="5">
    <source>
        <dbReference type="ARBA" id="ARBA00022618"/>
    </source>
</evidence>
<comment type="subcellular location">
    <subcellularLocation>
        <location evidence="2">Cytoplasm</location>
        <location evidence="2">Cytoskeleton</location>
        <location evidence="2">Spindle</location>
    </subcellularLocation>
    <subcellularLocation>
        <location evidence="1">Nucleus</location>
    </subcellularLocation>
</comment>
<dbReference type="Pfam" id="PF16006">
    <property type="entry name" value="NUSAP"/>
    <property type="match status" value="1"/>
</dbReference>
<feature type="region of interest" description="Disordered" evidence="12">
    <location>
        <begin position="41"/>
        <end position="198"/>
    </location>
</feature>
<feature type="compositionally biased region" description="Basic and acidic residues" evidence="12">
    <location>
        <begin position="441"/>
        <end position="462"/>
    </location>
</feature>
<sequence length="471" mass="52881">MEGPTVQELDSMRYSMLQKLAKTNGLKANLRADKLLRSLKEHFHPETKTVNVSTDSDSSDSAKDMAELNGTDDKEETVPVSHVTHRRGRRKRYSSPTLEVNDNTLGTKELQLEVEGLSKMDKEQSDDSNSEIPSDSESKKRKRPFVEEASEQTSLETVGNIKDQQTKSDTCAPPGGKIPRYAGRLPKPSSKPSTPNFKRLHEAHFKKMESIDKYMERKKKRLDAVSSSIQEVKMLAKKSNIPVSEKTPNNNSKKQLKGRLSLLSPATRKSNISSAKTPTSQGRSARCSIANKSILLDKTVFKPSVFSSSKMNVRFSMATKDNEHKHSLTKTPARKSSGIVAVTRSESRKSVPLTWKSFPIDTDGPNNEPAKTPFKFTGMEVETPNTNKKSKFDLQASLARPLAYEPHKGKLKPWVAPKENESTVKANLSVLKATYKQPHLRTREDRRLQQQENRKNRRDKTMGNRRGVAVP</sequence>
<evidence type="ECO:0000256" key="2">
    <source>
        <dbReference type="ARBA" id="ARBA00004186"/>
    </source>
</evidence>
<feature type="compositionally biased region" description="Polar residues" evidence="12">
    <location>
        <begin position="94"/>
        <end position="106"/>
    </location>
</feature>
<feature type="compositionally biased region" description="Polar residues" evidence="12">
    <location>
        <begin position="267"/>
        <end position="283"/>
    </location>
</feature>
<feature type="region of interest" description="Disordered" evidence="12">
    <location>
        <begin position="434"/>
        <end position="471"/>
    </location>
</feature>
<dbReference type="Proteomes" id="UP001295444">
    <property type="component" value="Chromosome 13"/>
</dbReference>
<evidence type="ECO:0000256" key="8">
    <source>
        <dbReference type="ARBA" id="ARBA00023125"/>
    </source>
</evidence>
<evidence type="ECO:0000313" key="14">
    <source>
        <dbReference type="Proteomes" id="UP001295444"/>
    </source>
</evidence>
<name>A0AAD1TI40_PELCU</name>
<protein>
    <submittedName>
        <fullName evidence="13">Nucleolar and spindle-associated 1</fullName>
    </submittedName>
</protein>
<keyword evidence="8" id="KW-0238">DNA-binding</keyword>
<dbReference type="GO" id="GO:0072686">
    <property type="term" value="C:mitotic spindle"/>
    <property type="evidence" value="ECO:0007669"/>
    <property type="project" value="TreeGrafter"/>
</dbReference>
<dbReference type="InterPro" id="IPR026756">
    <property type="entry name" value="NuSAP"/>
</dbReference>
<comment type="similarity">
    <text evidence="3">Belongs to the NUSAP family.</text>
</comment>
<dbReference type="GO" id="GO:0003677">
    <property type="term" value="F:DNA binding"/>
    <property type="evidence" value="ECO:0007669"/>
    <property type="project" value="UniProtKB-KW"/>
</dbReference>
<evidence type="ECO:0000256" key="10">
    <source>
        <dbReference type="ARBA" id="ARBA00023242"/>
    </source>
</evidence>
<keyword evidence="11" id="KW-0131">Cell cycle</keyword>
<evidence type="ECO:0000256" key="4">
    <source>
        <dbReference type="ARBA" id="ARBA00022490"/>
    </source>
</evidence>
<organism evidence="13 14">
    <name type="scientific">Pelobates cultripes</name>
    <name type="common">Western spadefoot toad</name>
    <dbReference type="NCBI Taxonomy" id="61616"/>
    <lineage>
        <taxon>Eukaryota</taxon>
        <taxon>Metazoa</taxon>
        <taxon>Chordata</taxon>
        <taxon>Craniata</taxon>
        <taxon>Vertebrata</taxon>
        <taxon>Euteleostomi</taxon>
        <taxon>Amphibia</taxon>
        <taxon>Batrachia</taxon>
        <taxon>Anura</taxon>
        <taxon>Pelobatoidea</taxon>
        <taxon>Pelobatidae</taxon>
        <taxon>Pelobates</taxon>
    </lineage>
</organism>
<keyword evidence="5" id="KW-0132">Cell division</keyword>
<proteinExistence type="inferred from homology"/>
<feature type="region of interest" description="Disordered" evidence="12">
    <location>
        <begin position="239"/>
        <end position="285"/>
    </location>
</feature>
<gene>
    <name evidence="13" type="ORF">PECUL_23A015177</name>
</gene>
<evidence type="ECO:0000256" key="9">
    <source>
        <dbReference type="ARBA" id="ARBA00023212"/>
    </source>
</evidence>
<dbReference type="GO" id="GO:0005874">
    <property type="term" value="C:microtubule"/>
    <property type="evidence" value="ECO:0007669"/>
    <property type="project" value="UniProtKB-KW"/>
</dbReference>
<dbReference type="PANTHER" id="PTHR15874">
    <property type="entry name" value="NUCLEOLAR AND SPINDLE-ASSOCIATED PROTEIN 1"/>
    <property type="match status" value="1"/>
</dbReference>
<evidence type="ECO:0000256" key="3">
    <source>
        <dbReference type="ARBA" id="ARBA00009702"/>
    </source>
</evidence>
<feature type="region of interest" description="Disordered" evidence="12">
    <location>
        <begin position="320"/>
        <end position="339"/>
    </location>
</feature>
<dbReference type="PANTHER" id="PTHR15874:SF1">
    <property type="entry name" value="NUCLEOLAR AND SPINDLE-ASSOCIATED PROTEIN 1"/>
    <property type="match status" value="1"/>
</dbReference>
<evidence type="ECO:0000256" key="12">
    <source>
        <dbReference type="SAM" id="MobiDB-lite"/>
    </source>
</evidence>
<accession>A0AAD1TI40</accession>
<dbReference type="AlphaFoldDB" id="A0AAD1TI40"/>
<keyword evidence="14" id="KW-1185">Reference proteome</keyword>
<reference evidence="13" key="1">
    <citation type="submission" date="2022-03" db="EMBL/GenBank/DDBJ databases">
        <authorList>
            <person name="Alioto T."/>
            <person name="Alioto T."/>
            <person name="Gomez Garrido J."/>
        </authorList>
    </citation>
    <scope>NUCLEOTIDE SEQUENCE</scope>
</reference>
<dbReference type="GO" id="GO:0007076">
    <property type="term" value="P:mitotic chromosome condensation"/>
    <property type="evidence" value="ECO:0007669"/>
    <property type="project" value="TreeGrafter"/>
</dbReference>
<keyword evidence="7" id="KW-0498">Mitosis</keyword>
<evidence type="ECO:0000313" key="13">
    <source>
        <dbReference type="EMBL" id="CAH2327686.1"/>
    </source>
</evidence>
<keyword evidence="10" id="KW-0539">Nucleus</keyword>
<evidence type="ECO:0000256" key="6">
    <source>
        <dbReference type="ARBA" id="ARBA00022701"/>
    </source>
</evidence>
<dbReference type="GO" id="GO:0000281">
    <property type="term" value="P:mitotic cytokinesis"/>
    <property type="evidence" value="ECO:0007669"/>
    <property type="project" value="InterPro"/>
</dbReference>
<dbReference type="GO" id="GO:0008017">
    <property type="term" value="F:microtubule binding"/>
    <property type="evidence" value="ECO:0007669"/>
    <property type="project" value="TreeGrafter"/>
</dbReference>
<dbReference type="GO" id="GO:0005730">
    <property type="term" value="C:nucleolus"/>
    <property type="evidence" value="ECO:0007669"/>
    <property type="project" value="TreeGrafter"/>
</dbReference>
<keyword evidence="9" id="KW-0206">Cytoskeleton</keyword>
<evidence type="ECO:0000256" key="7">
    <source>
        <dbReference type="ARBA" id="ARBA00022776"/>
    </source>
</evidence>